<feature type="transmembrane region" description="Helical" evidence="5">
    <location>
        <begin position="42"/>
        <end position="60"/>
    </location>
</feature>
<feature type="region of interest" description="Disordered" evidence="4">
    <location>
        <begin position="12"/>
        <end position="33"/>
    </location>
</feature>
<dbReference type="InterPro" id="IPR011047">
    <property type="entry name" value="Quinoprotein_ADH-like_sf"/>
</dbReference>
<name>A0A086YZG6_9BIFI</name>
<organism evidence="7 8">
    <name type="scientific">Bifidobacterium actinocoloniiforme DSM 22766</name>
    <dbReference type="NCBI Taxonomy" id="1437605"/>
    <lineage>
        <taxon>Bacteria</taxon>
        <taxon>Bacillati</taxon>
        <taxon>Actinomycetota</taxon>
        <taxon>Actinomycetes</taxon>
        <taxon>Bifidobacteriales</taxon>
        <taxon>Bifidobacteriaceae</taxon>
        <taxon>Bifidobacterium</taxon>
    </lineage>
</organism>
<accession>A0A086YZG6</accession>
<evidence type="ECO:0000256" key="5">
    <source>
        <dbReference type="SAM" id="Phobius"/>
    </source>
</evidence>
<sequence length="1796" mass="186023">MTDAYGWATIRPRPTKDRRWRQNPSWGKSKGDPRTALRLRSALALLLAAALATAVILVPVSNRQQADLDDGTVWVASASKGKLARFNPRIREADAMLPAPSPSLDLAQSGGRTFLRQGRRLSTIDPVSLKTSGSTDAPASVKPLLSAGTLAAFDQRTGQVWAGSASFPPPDLAHADPVMALGRGGQAAIGADGTLYGYRADDGAVLTLSNPAARTIHQGPSLTGGRRLSADALAVVQGQAVVLSGRTMRWKNGSVQLPGQGPLELQSSPVDQDQKGSWIAATDQGHVFIADLDQADGSLETIATGSTGRPARPVSSGGCLWAAWSSQARNFTRLCGTDGGRPSAPSKPGDGPIRSLDSITPGTRLMFRANKRQVVLNDIESGSVWDPDTAAQAVNLSWDPADPKAAEVHQTGRQKDADPTDFSASCKAQEGSIRAEDDHLAVRAGSRALLDPLANDQETGCALASISRATASDQRLRAEPAGGGRFLQVDASDLPPGSVRVSYTASDGRGHSSSASIALQVLPRSDNRPPAWTGPSPDCRIAEGSGTSLNALAGFTDPDGDPLALLAVQTRPASPLTATVRADGRLDVHAANDAAGPASLEVQVSDGRATSSALIDCQVSATGSQAPVAGPLVLRLVAGQTSEINLSPAVQADPNSPLQLDDIQHCPGVETNPLPGSLTVRARAERPGDYYLPYTVSQAGRKSQGLIRLQAIEASSKGATAITADDTAVLDQTGQASLDPLANDFDPTGGPLILTGVDTSDASGIKAGVAEGRWVRLEAKRSLTGPVTIRYQAANQAGSSQASITILPAARQSAQPALRASDIQAQVRQGGSLTIAVMDHVSSPTGAQVSLSPKLEADAGNPPGQAFVSGESVRYLAGDQAGRARLTYTVSEPGGGSARGSITIDIHPSRAEGKAPSRPRDLEARTVAGGQVRIPIPLTGIDQDGDDTALVGLGSQLPRRGRVLGSSDRSLLYEAYPDSRGTDEFTYQVEDWTGQPAQARIRVGIAPSDQAPGLMARDDHVRLRPGVQTDVPVTGNDVSSDGLEARLDPQLEGAGPLRASARQGGIHLTSPSQTGESYLTYTVRNAAGMADQASLRVSTSPDAPILPPQARDCSLTSADWEGGRFARSMDALIANPSGPNSDLTLSLGPQAQDQANLRESSGSWTLTANPSPSARAIPYTVTNTRYNVSSIALIRLPAVGSLRPSPNPHAPPLTVAAGSSLTIAVSAYAQAGSAPVRVVSPKSVQATKSDGSDPYLDPDHLRFTPAHGYSGPASITFTAAAQGPSSAVGSQAVLTLPIEVNGEHGAPPTFTSPLIDLEAGGQTQHLALKKLTRTTSQAQAKALIYDSPGFKGPIQARLRPDGDLTFSASRNAALGQRVRLPFTIRYPGGKLETALTLRIVASRKPLASVPDRRISLAAGHGIRLNALDGAYNPLPDRPLSLAAATSDQPGLTARIQTGGWVELNASDPVEAANGRVILTVSDGTGAPERRVTASIIVDFINRPRPPSLLASSLVVGDGSVSLAWIPGAAMGSPILEYQVTYQSPAGSGSHSCGQANSCTLGGLVNAQTYSFMVRARNAQGWSNPSAPLAARPDARPQAPEGLIVDGSAQEELRVSWRPARNRGSRITSYQVNASGPGCGPIMGRSPSSTQAVLAVPHDAAGSTCTISVNASNQAGSGPAATAVGASWSSPDAPVFEQVLHDQPGWPPGRVQVTLKAGRLHGGACQAVDLTASQGARAMTVSWPCAQEGASLGGVLNLPVDPGLNTITLEAVTRAQGQPPSNTSPTARALITLEGRR</sequence>
<dbReference type="InterPro" id="IPR003961">
    <property type="entry name" value="FN3_dom"/>
</dbReference>
<dbReference type="SUPFAM" id="SSF50998">
    <property type="entry name" value="Quinoprotein alcohol dehydrogenase-like"/>
    <property type="match status" value="1"/>
</dbReference>
<evidence type="ECO:0000259" key="6">
    <source>
        <dbReference type="PROSITE" id="PS50853"/>
    </source>
</evidence>
<evidence type="ECO:0000313" key="7">
    <source>
        <dbReference type="EMBL" id="KFI39666.1"/>
    </source>
</evidence>
<evidence type="ECO:0000256" key="3">
    <source>
        <dbReference type="ARBA" id="ARBA00023326"/>
    </source>
</evidence>
<dbReference type="EMBL" id="JGYK01000001">
    <property type="protein sequence ID" value="KFI39666.1"/>
    <property type="molecule type" value="Genomic_DNA"/>
</dbReference>
<dbReference type="GO" id="GO:0000272">
    <property type="term" value="P:polysaccharide catabolic process"/>
    <property type="evidence" value="ECO:0007669"/>
    <property type="project" value="UniProtKB-KW"/>
</dbReference>
<keyword evidence="8" id="KW-1185">Reference proteome</keyword>
<evidence type="ECO:0000313" key="8">
    <source>
        <dbReference type="Proteomes" id="UP000029015"/>
    </source>
</evidence>
<protein>
    <submittedName>
        <fullName evidence="7">Fibronectin type III domain-containing protein</fullName>
    </submittedName>
</protein>
<dbReference type="PANTHER" id="PTHR13817:SF73">
    <property type="entry name" value="FIBRONECTIN TYPE-III DOMAIN-CONTAINING PROTEIN"/>
    <property type="match status" value="1"/>
</dbReference>
<dbReference type="SMART" id="SM00060">
    <property type="entry name" value="FN3"/>
    <property type="match status" value="2"/>
</dbReference>
<dbReference type="InterPro" id="IPR050964">
    <property type="entry name" value="Striated_Muscle_Regulatory"/>
</dbReference>
<dbReference type="CDD" id="cd00063">
    <property type="entry name" value="FN3"/>
    <property type="match status" value="2"/>
</dbReference>
<feature type="region of interest" description="Disordered" evidence="4">
    <location>
        <begin position="335"/>
        <end position="359"/>
    </location>
</feature>
<keyword evidence="1" id="KW-0677">Repeat</keyword>
<keyword evidence="5" id="KW-0812">Transmembrane</keyword>
<dbReference type="InterPro" id="IPR036116">
    <property type="entry name" value="FN3_sf"/>
</dbReference>
<feature type="region of interest" description="Disordered" evidence="4">
    <location>
        <begin position="400"/>
        <end position="423"/>
    </location>
</feature>
<reference evidence="7 8" key="1">
    <citation type="submission" date="2014-03" db="EMBL/GenBank/DDBJ databases">
        <title>Genomics of Bifidobacteria.</title>
        <authorList>
            <person name="Ventura M."/>
            <person name="Milani C."/>
            <person name="Lugli G.A."/>
        </authorList>
    </citation>
    <scope>NUCLEOTIDE SEQUENCE [LARGE SCALE GENOMIC DNA]</scope>
    <source>
        <strain evidence="7 8">DSM 22766</strain>
    </source>
</reference>
<dbReference type="PROSITE" id="PS50853">
    <property type="entry name" value="FN3"/>
    <property type="match status" value="2"/>
</dbReference>
<dbReference type="InterPro" id="IPR013783">
    <property type="entry name" value="Ig-like_fold"/>
</dbReference>
<evidence type="ECO:0000256" key="2">
    <source>
        <dbReference type="ARBA" id="ARBA00023295"/>
    </source>
</evidence>
<feature type="domain" description="Fibronectin type-III" evidence="6">
    <location>
        <begin position="1502"/>
        <end position="1597"/>
    </location>
</feature>
<dbReference type="eggNOG" id="COG4733">
    <property type="taxonomic scope" value="Bacteria"/>
</dbReference>
<dbReference type="GO" id="GO:0016798">
    <property type="term" value="F:hydrolase activity, acting on glycosyl bonds"/>
    <property type="evidence" value="ECO:0007669"/>
    <property type="project" value="UniProtKB-KW"/>
</dbReference>
<evidence type="ECO:0000256" key="1">
    <source>
        <dbReference type="ARBA" id="ARBA00022737"/>
    </source>
</evidence>
<dbReference type="OrthoDB" id="5241356at2"/>
<dbReference type="Pfam" id="PF00041">
    <property type="entry name" value="fn3"/>
    <property type="match status" value="1"/>
</dbReference>
<keyword evidence="3" id="KW-0624">Polysaccharide degradation</keyword>
<keyword evidence="5" id="KW-1133">Transmembrane helix</keyword>
<proteinExistence type="predicted"/>
<feature type="domain" description="Fibronectin type-III" evidence="6">
    <location>
        <begin position="1598"/>
        <end position="1691"/>
    </location>
</feature>
<gene>
    <name evidence="7" type="ORF">BACT_0366</name>
</gene>
<dbReference type="Gene3D" id="2.60.40.10">
    <property type="entry name" value="Immunoglobulins"/>
    <property type="match status" value="2"/>
</dbReference>
<keyword evidence="2" id="KW-0378">Hydrolase</keyword>
<dbReference type="Proteomes" id="UP000029015">
    <property type="component" value="Unassembled WGS sequence"/>
</dbReference>
<evidence type="ECO:0000256" key="4">
    <source>
        <dbReference type="SAM" id="MobiDB-lite"/>
    </source>
</evidence>
<dbReference type="RefSeq" id="WP_081924802.1">
    <property type="nucleotide sequence ID" value="NZ_CP011786.1"/>
</dbReference>
<comment type="caution">
    <text evidence="7">The sequence shown here is derived from an EMBL/GenBank/DDBJ whole genome shotgun (WGS) entry which is preliminary data.</text>
</comment>
<keyword evidence="3" id="KW-0119">Carbohydrate metabolism</keyword>
<dbReference type="SUPFAM" id="SSF49265">
    <property type="entry name" value="Fibronectin type III"/>
    <property type="match status" value="1"/>
</dbReference>
<dbReference type="Pfam" id="PF17963">
    <property type="entry name" value="Big_9"/>
    <property type="match status" value="3"/>
</dbReference>
<keyword evidence="2" id="KW-0326">Glycosidase</keyword>
<dbReference type="PANTHER" id="PTHR13817">
    <property type="entry name" value="TITIN"/>
    <property type="match status" value="1"/>
</dbReference>
<keyword evidence="5" id="KW-0472">Membrane</keyword>